<name>A0A4R4ZZV9_9ACTN</name>
<sequence length="163" mass="17079">MITNERAILVLGSTGTTGRRLVARLRDAGAPVRAASRHGDVPFDWSAPEMWEPALDGADRLHLMAPDGVPVDPAFVALAVESGVRRIVLLSSRGVEAMGDQRLLDAEATCADPVRSGPSCVPTGSTRTSTRASSGRLCWPASWPPLPFETYAAGAAAAGAWSD</sequence>
<accession>A0A4R4ZZV9</accession>
<dbReference type="InterPro" id="IPR051604">
    <property type="entry name" value="Ergot_Alk_Oxidoreductase"/>
</dbReference>
<dbReference type="PANTHER" id="PTHR43162:SF1">
    <property type="entry name" value="PRESTALK A DIFFERENTIATION PROTEIN A"/>
    <property type="match status" value="1"/>
</dbReference>
<dbReference type="OrthoDB" id="3510772at2"/>
<dbReference type="SUPFAM" id="SSF51735">
    <property type="entry name" value="NAD(P)-binding Rossmann-fold domains"/>
    <property type="match status" value="1"/>
</dbReference>
<gene>
    <name evidence="1" type="ORF">E1262_27540</name>
</gene>
<dbReference type="PANTHER" id="PTHR43162">
    <property type="match status" value="1"/>
</dbReference>
<dbReference type="Proteomes" id="UP000295217">
    <property type="component" value="Unassembled WGS sequence"/>
</dbReference>
<protein>
    <recommendedName>
        <fullName evidence="3">NAD(P)-binding domain-containing protein</fullName>
    </recommendedName>
</protein>
<dbReference type="InterPro" id="IPR036291">
    <property type="entry name" value="NAD(P)-bd_dom_sf"/>
</dbReference>
<dbReference type="AlphaFoldDB" id="A0A4R4ZZV9"/>
<evidence type="ECO:0000313" key="1">
    <source>
        <dbReference type="EMBL" id="TDD64655.1"/>
    </source>
</evidence>
<dbReference type="EMBL" id="SMLB01000064">
    <property type="protein sequence ID" value="TDD64655.1"/>
    <property type="molecule type" value="Genomic_DNA"/>
</dbReference>
<keyword evidence="2" id="KW-1185">Reference proteome</keyword>
<organism evidence="1 2">
    <name type="scientific">Jiangella aurantiaca</name>
    <dbReference type="NCBI Taxonomy" id="2530373"/>
    <lineage>
        <taxon>Bacteria</taxon>
        <taxon>Bacillati</taxon>
        <taxon>Actinomycetota</taxon>
        <taxon>Actinomycetes</taxon>
        <taxon>Jiangellales</taxon>
        <taxon>Jiangellaceae</taxon>
        <taxon>Jiangella</taxon>
    </lineage>
</organism>
<dbReference type="RefSeq" id="WP_132107554.1">
    <property type="nucleotide sequence ID" value="NZ_SMLB01000064.1"/>
</dbReference>
<reference evidence="1 2" key="1">
    <citation type="submission" date="2019-02" db="EMBL/GenBank/DDBJ databases">
        <title>Draft genome sequences of novel Actinobacteria.</title>
        <authorList>
            <person name="Sahin N."/>
            <person name="Ay H."/>
            <person name="Saygin H."/>
        </authorList>
    </citation>
    <scope>NUCLEOTIDE SEQUENCE [LARGE SCALE GENOMIC DNA]</scope>
    <source>
        <strain evidence="1 2">8K307</strain>
    </source>
</reference>
<evidence type="ECO:0000313" key="2">
    <source>
        <dbReference type="Proteomes" id="UP000295217"/>
    </source>
</evidence>
<comment type="caution">
    <text evidence="1">The sequence shown here is derived from an EMBL/GenBank/DDBJ whole genome shotgun (WGS) entry which is preliminary data.</text>
</comment>
<dbReference type="Gene3D" id="3.40.50.720">
    <property type="entry name" value="NAD(P)-binding Rossmann-like Domain"/>
    <property type="match status" value="1"/>
</dbReference>
<proteinExistence type="predicted"/>
<evidence type="ECO:0008006" key="3">
    <source>
        <dbReference type="Google" id="ProtNLM"/>
    </source>
</evidence>